<keyword evidence="10" id="KW-0732">Signal</keyword>
<evidence type="ECO:0000256" key="8">
    <source>
        <dbReference type="ARBA" id="ARBA00047417"/>
    </source>
</evidence>
<dbReference type="Gene3D" id="1.10.246.130">
    <property type="match status" value="1"/>
</dbReference>
<comment type="pathway">
    <text evidence="9">Sulfur metabolism; glutathione metabolism.</text>
</comment>
<dbReference type="EC" id="3.4.19.13" evidence="9"/>
<comment type="similarity">
    <text evidence="3 9">Belongs to the gamma-glutamyltransferase family.</text>
</comment>
<dbReference type="GO" id="GO:0103068">
    <property type="term" value="F:leukotriene C4 gamma-glutamyl transferase activity"/>
    <property type="evidence" value="ECO:0007669"/>
    <property type="project" value="UniProtKB-EC"/>
</dbReference>
<comment type="PTM">
    <text evidence="9">Cleaved by autocatalysis into a large and a small subunit.</text>
</comment>
<evidence type="ECO:0000256" key="4">
    <source>
        <dbReference type="ARBA" id="ARBA00022679"/>
    </source>
</evidence>
<keyword evidence="9" id="KW-0317">Glutathione biosynthesis</keyword>
<feature type="signal peptide" evidence="10">
    <location>
        <begin position="1"/>
        <end position="25"/>
    </location>
</feature>
<name>A0ABY7JXZ3_9ACTN</name>
<dbReference type="InterPro" id="IPR029055">
    <property type="entry name" value="Ntn_hydrolases_N"/>
</dbReference>
<dbReference type="EC" id="2.3.2.2" evidence="9"/>
<comment type="catalytic activity">
    <reaction evidence="8 9">
        <text>an N-terminal (5-L-glutamyl)-[peptide] + an alpha-amino acid = 5-L-glutamyl amino acid + an N-terminal L-alpha-aminoacyl-[peptide]</text>
        <dbReference type="Rhea" id="RHEA:23904"/>
        <dbReference type="Rhea" id="RHEA-COMP:9780"/>
        <dbReference type="Rhea" id="RHEA-COMP:9795"/>
        <dbReference type="ChEBI" id="CHEBI:77644"/>
        <dbReference type="ChEBI" id="CHEBI:78597"/>
        <dbReference type="ChEBI" id="CHEBI:78599"/>
        <dbReference type="ChEBI" id="CHEBI:78608"/>
        <dbReference type="EC" id="2.3.2.2"/>
    </reaction>
</comment>
<protein>
    <recommendedName>
        <fullName evidence="9">Glutathione hydrolase proenzyme</fullName>
        <ecNumber evidence="9">2.3.2.2</ecNumber>
        <ecNumber evidence="9">3.4.19.13</ecNumber>
    </recommendedName>
    <component>
        <recommendedName>
            <fullName evidence="9">Glutathione hydrolase large chain</fullName>
        </recommendedName>
    </component>
    <component>
        <recommendedName>
            <fullName evidence="9">Glutathione hydrolase small chain</fullName>
        </recommendedName>
    </component>
</protein>
<dbReference type="Pfam" id="PF01019">
    <property type="entry name" value="G_glu_transpept"/>
    <property type="match status" value="1"/>
</dbReference>
<keyword evidence="7 9" id="KW-0012">Acyltransferase</keyword>
<evidence type="ECO:0000256" key="2">
    <source>
        <dbReference type="ARBA" id="ARBA00001089"/>
    </source>
</evidence>
<proteinExistence type="inferred from homology"/>
<reference evidence="11" key="1">
    <citation type="submission" date="2022-05" db="EMBL/GenBank/DDBJ databases">
        <title>Jatrophihabitans sp. SB3-54 whole genome sequence.</title>
        <authorList>
            <person name="Suh M.K."/>
            <person name="Eom M.K."/>
            <person name="Kim J.S."/>
            <person name="Kim H.S."/>
            <person name="Do H.E."/>
            <person name="Shin Y.K."/>
            <person name="Lee J.-S."/>
        </authorList>
    </citation>
    <scope>NUCLEOTIDE SEQUENCE</scope>
    <source>
        <strain evidence="11">SB3-54</strain>
    </source>
</reference>
<dbReference type="NCBIfam" id="TIGR00066">
    <property type="entry name" value="g_glut_trans"/>
    <property type="match status" value="1"/>
</dbReference>
<dbReference type="Gene3D" id="3.60.20.40">
    <property type="match status" value="1"/>
</dbReference>
<keyword evidence="6 9" id="KW-0865">Zymogen</keyword>
<keyword evidence="5 9" id="KW-0378">Hydrolase</keyword>
<evidence type="ECO:0000313" key="11">
    <source>
        <dbReference type="EMBL" id="WAX57289.1"/>
    </source>
</evidence>
<feature type="chain" id="PRO_5045307633" description="Glutathione hydrolase proenzyme" evidence="10">
    <location>
        <begin position="26"/>
        <end position="611"/>
    </location>
</feature>
<evidence type="ECO:0000313" key="12">
    <source>
        <dbReference type="Proteomes" id="UP001164693"/>
    </source>
</evidence>
<dbReference type="SUPFAM" id="SSF56235">
    <property type="entry name" value="N-terminal nucleophile aminohydrolases (Ntn hydrolases)"/>
    <property type="match status" value="1"/>
</dbReference>
<comment type="catalytic activity">
    <reaction evidence="1 9">
        <text>an S-substituted glutathione + H2O = an S-substituted L-cysteinylglycine + L-glutamate</text>
        <dbReference type="Rhea" id="RHEA:59468"/>
        <dbReference type="ChEBI" id="CHEBI:15377"/>
        <dbReference type="ChEBI" id="CHEBI:29985"/>
        <dbReference type="ChEBI" id="CHEBI:90779"/>
        <dbReference type="ChEBI" id="CHEBI:143103"/>
        <dbReference type="EC" id="3.4.19.13"/>
    </reaction>
</comment>
<dbReference type="PRINTS" id="PR01210">
    <property type="entry name" value="GGTRANSPTASE"/>
</dbReference>
<dbReference type="InterPro" id="IPR043137">
    <property type="entry name" value="GGT_ssub_C"/>
</dbReference>
<dbReference type="RefSeq" id="WP_269443828.1">
    <property type="nucleotide sequence ID" value="NZ_CP097463.1"/>
</dbReference>
<sequence>MNRPVFAVAACLLAAPLALAPAADAHPQHRGPHYVKEPVATGSGGAVASAEFHASEAGIDVLRNGGNAIDAAVAVASTMGVTEPFVAGPGGGGFMVIYLARTHQVVTIDGREQCPAGCTPQLFLDPSTGRPLAFEEARHSGLSVGVPGQPATWATAVNRYGTRSLAHDLEPAIDLARHGFTVQPDFVQQEQVSLPDLQAFTTSRKLFLTRDGQPLPVGSWFRNPDLAATYSALARHGVGYLYGGRLGSEVAHTVQHPPVWSGTSFTVRPGIMTARDLANFTTRIQPPTHVSYRGLDVYGMPTSSSGGLTTGEALNILAGYDLSSEPRAQALFHYLEASRIAFADRNAYIGDDRYVPVPEQGLLDPAFAAARRCLIGDTALTSPVAPGVPYPPYQGCPAARAQANPVHEGTSTNHIVTADRWGNVVSYTNTIEQIAGSGMTVPHRGFLLNNEMTDFDFAAATPTTYDPNLPAPGKRPRSSMNPTIVLKDGAPAFTLGSPGGSTIITTVLQILLNHVDFGMSLPDAIAAPRVSQRNTATSLAEPAFYTSALAHQLTSQYGEQFTEDTGPVLPFDAEIGNATGIDFLGHGRFQAAAEPVRRGGGSALVVYPDQG</sequence>
<keyword evidence="12" id="KW-1185">Reference proteome</keyword>
<comment type="catalytic activity">
    <reaction evidence="2 9">
        <text>glutathione + H2O = L-cysteinylglycine + L-glutamate</text>
        <dbReference type="Rhea" id="RHEA:28807"/>
        <dbReference type="ChEBI" id="CHEBI:15377"/>
        <dbReference type="ChEBI" id="CHEBI:29985"/>
        <dbReference type="ChEBI" id="CHEBI:57925"/>
        <dbReference type="ChEBI" id="CHEBI:61694"/>
        <dbReference type="EC" id="3.4.19.13"/>
    </reaction>
</comment>
<evidence type="ECO:0000256" key="10">
    <source>
        <dbReference type="SAM" id="SignalP"/>
    </source>
</evidence>
<dbReference type="PANTHER" id="PTHR43199">
    <property type="entry name" value="GLUTATHIONE HYDROLASE"/>
    <property type="match status" value="1"/>
</dbReference>
<evidence type="ECO:0000256" key="6">
    <source>
        <dbReference type="ARBA" id="ARBA00023145"/>
    </source>
</evidence>
<dbReference type="Proteomes" id="UP001164693">
    <property type="component" value="Chromosome"/>
</dbReference>
<gene>
    <name evidence="11" type="primary">ggt</name>
    <name evidence="11" type="ORF">M6B22_00635</name>
</gene>
<dbReference type="InterPro" id="IPR051792">
    <property type="entry name" value="GGT_bact"/>
</dbReference>
<evidence type="ECO:0000256" key="1">
    <source>
        <dbReference type="ARBA" id="ARBA00001049"/>
    </source>
</evidence>
<dbReference type="InterPro" id="IPR043138">
    <property type="entry name" value="GGT_lsub"/>
</dbReference>
<dbReference type="PANTHER" id="PTHR43199:SF1">
    <property type="entry name" value="GLUTATHIONE HYDROLASE PROENZYME"/>
    <property type="match status" value="1"/>
</dbReference>
<evidence type="ECO:0000256" key="9">
    <source>
        <dbReference type="RuleBase" id="RU368036"/>
    </source>
</evidence>
<evidence type="ECO:0000256" key="5">
    <source>
        <dbReference type="ARBA" id="ARBA00022801"/>
    </source>
</evidence>
<dbReference type="InterPro" id="IPR000101">
    <property type="entry name" value="GGT_peptidase"/>
</dbReference>
<comment type="subunit">
    <text evidence="9">This enzyme consists of two polypeptide chains, which are synthesized in precursor form from a single polypeptide.</text>
</comment>
<evidence type="ECO:0000256" key="3">
    <source>
        <dbReference type="ARBA" id="ARBA00009381"/>
    </source>
</evidence>
<keyword evidence="4 9" id="KW-0808">Transferase</keyword>
<dbReference type="EMBL" id="CP097463">
    <property type="protein sequence ID" value="WAX57289.1"/>
    <property type="molecule type" value="Genomic_DNA"/>
</dbReference>
<evidence type="ECO:0000256" key="7">
    <source>
        <dbReference type="ARBA" id="ARBA00023315"/>
    </source>
</evidence>
<accession>A0ABY7JXZ3</accession>
<organism evidence="11 12">
    <name type="scientific">Jatrophihabitans cynanchi</name>
    <dbReference type="NCBI Taxonomy" id="2944128"/>
    <lineage>
        <taxon>Bacteria</taxon>
        <taxon>Bacillati</taxon>
        <taxon>Actinomycetota</taxon>
        <taxon>Actinomycetes</taxon>
        <taxon>Jatrophihabitantales</taxon>
        <taxon>Jatrophihabitantaceae</taxon>
        <taxon>Jatrophihabitans</taxon>
    </lineage>
</organism>